<accession>A0A559JCW7</accession>
<comment type="caution">
    <text evidence="1">The sequence shown here is derived from an EMBL/GenBank/DDBJ whole genome shotgun (WGS) entry which is preliminary data.</text>
</comment>
<proteinExistence type="predicted"/>
<name>A0A559JCW7_9BACL</name>
<evidence type="ECO:0000313" key="2">
    <source>
        <dbReference type="Proteomes" id="UP000316330"/>
    </source>
</evidence>
<dbReference type="AlphaFoldDB" id="A0A559JCW7"/>
<dbReference type="InterPro" id="IPR025234">
    <property type="entry name" value="YjzH-like"/>
</dbReference>
<dbReference type="EMBL" id="VNJJ01000011">
    <property type="protein sequence ID" value="TVX97725.1"/>
    <property type="molecule type" value="Genomic_DNA"/>
</dbReference>
<dbReference type="OrthoDB" id="5432776at2"/>
<dbReference type="Pfam" id="PF13783">
    <property type="entry name" value="DUF4177"/>
    <property type="match status" value="1"/>
</dbReference>
<dbReference type="Proteomes" id="UP000316330">
    <property type="component" value="Unassembled WGS sequence"/>
</dbReference>
<protein>
    <submittedName>
        <fullName evidence="1">DUF4177 domain-containing protein</fullName>
    </submittedName>
</protein>
<evidence type="ECO:0000313" key="1">
    <source>
        <dbReference type="EMBL" id="TVX97725.1"/>
    </source>
</evidence>
<keyword evidence="2" id="KW-1185">Reference proteome</keyword>
<organism evidence="1 2">
    <name type="scientific">Cohnella terricola</name>
    <dbReference type="NCBI Taxonomy" id="1289167"/>
    <lineage>
        <taxon>Bacteria</taxon>
        <taxon>Bacillati</taxon>
        <taxon>Bacillota</taxon>
        <taxon>Bacilli</taxon>
        <taxon>Bacillales</taxon>
        <taxon>Paenibacillaceae</taxon>
        <taxon>Cohnella</taxon>
    </lineage>
</organism>
<reference evidence="1 2" key="1">
    <citation type="submission" date="2019-07" db="EMBL/GenBank/DDBJ databases">
        <authorList>
            <person name="Kim J."/>
        </authorList>
    </citation>
    <scope>NUCLEOTIDE SEQUENCE [LARGE SCALE GENOMIC DNA]</scope>
    <source>
        <strain evidence="1 2">G13</strain>
    </source>
</reference>
<sequence length="68" mass="8011">MEKWEYKTLEFMMEGRGFLMSNGLKLDKFDDAINLMGDDGWELINTFTTNLSEGMTHQILCIFKRRKA</sequence>
<gene>
    <name evidence="1" type="ORF">FPZ45_18320</name>
</gene>
<dbReference type="RefSeq" id="WP_144705130.1">
    <property type="nucleotide sequence ID" value="NZ_VNJJ01000011.1"/>
</dbReference>